<dbReference type="EMBL" id="FOCF01000004">
    <property type="protein sequence ID" value="SEN03161.1"/>
    <property type="molecule type" value="Genomic_DNA"/>
</dbReference>
<name>A0A1H8D773_9SPHN</name>
<evidence type="ECO:0000256" key="1">
    <source>
        <dbReference type="SAM" id="MobiDB-lite"/>
    </source>
</evidence>
<keyword evidence="2" id="KW-0812">Transmembrane</keyword>
<sequence>MSVPGVPGTSKFAGMPAPPDGVTLDEAFDLHGHRRRNRFVPEMAGRQVAWEAGMSLGATGRVPLLDRLVARWEISRLAVLPIVISFSSLWACLIGLGVIGKISGTKPVLAGRILVVIWIVLAGLELGRGLWTMRHRYASPRWLRGVNAAVGDEVVARNQIKRHA</sequence>
<gene>
    <name evidence="3" type="ORF">SAMN05192583_1816</name>
</gene>
<reference evidence="4" key="1">
    <citation type="submission" date="2016-10" db="EMBL/GenBank/DDBJ databases">
        <authorList>
            <person name="Varghese N."/>
            <person name="Submissions S."/>
        </authorList>
    </citation>
    <scope>NUCLEOTIDE SEQUENCE [LARGE SCALE GENOMIC DNA]</scope>
    <source>
        <strain evidence="4">S6-262</strain>
    </source>
</reference>
<keyword evidence="2" id="KW-0472">Membrane</keyword>
<proteinExistence type="predicted"/>
<keyword evidence="4" id="KW-1185">Reference proteome</keyword>
<feature type="transmembrane region" description="Helical" evidence="2">
    <location>
        <begin position="111"/>
        <end position="131"/>
    </location>
</feature>
<accession>A0A1H8D773</accession>
<organism evidence="3 4">
    <name type="scientific">Sphingomonas gellani</name>
    <dbReference type="NCBI Taxonomy" id="1166340"/>
    <lineage>
        <taxon>Bacteria</taxon>
        <taxon>Pseudomonadati</taxon>
        <taxon>Pseudomonadota</taxon>
        <taxon>Alphaproteobacteria</taxon>
        <taxon>Sphingomonadales</taxon>
        <taxon>Sphingomonadaceae</taxon>
        <taxon>Sphingomonas</taxon>
    </lineage>
</organism>
<evidence type="ECO:0000256" key="2">
    <source>
        <dbReference type="SAM" id="Phobius"/>
    </source>
</evidence>
<keyword evidence="2" id="KW-1133">Transmembrane helix</keyword>
<dbReference type="AlphaFoldDB" id="A0A1H8D773"/>
<protein>
    <submittedName>
        <fullName evidence="3">Uncharacterized protein</fullName>
    </submittedName>
</protein>
<feature type="region of interest" description="Disordered" evidence="1">
    <location>
        <begin position="1"/>
        <end position="20"/>
    </location>
</feature>
<dbReference type="Proteomes" id="UP000199206">
    <property type="component" value="Unassembled WGS sequence"/>
</dbReference>
<feature type="transmembrane region" description="Helical" evidence="2">
    <location>
        <begin position="77"/>
        <end position="99"/>
    </location>
</feature>
<evidence type="ECO:0000313" key="4">
    <source>
        <dbReference type="Proteomes" id="UP000199206"/>
    </source>
</evidence>
<evidence type="ECO:0000313" key="3">
    <source>
        <dbReference type="EMBL" id="SEN03161.1"/>
    </source>
</evidence>